<organism evidence="11 12">
    <name type="scientific">Vibrio stylophorae</name>
    <dbReference type="NCBI Taxonomy" id="659351"/>
    <lineage>
        <taxon>Bacteria</taxon>
        <taxon>Pseudomonadati</taxon>
        <taxon>Pseudomonadota</taxon>
        <taxon>Gammaproteobacteria</taxon>
        <taxon>Vibrionales</taxon>
        <taxon>Vibrionaceae</taxon>
        <taxon>Vibrio</taxon>
    </lineage>
</organism>
<dbReference type="InterPro" id="IPR003754">
    <property type="entry name" value="4pyrrol_synth_uPrphyn_synth"/>
</dbReference>
<sequence length="248" mass="27840">MSILITRPEPNASAICQALAQFNIDAIAAPLLQLSPCENLHQLSQAIQHSDILIAVSEHAVHSVDLSLQRLQVHWPSQIQYFAIGDKSQKTLHNCCQRPVLCPTVGVTSEALLERKELKNIAGKQILIIRGPSGRDLLYEQLSARGATVQYYQAYQRHYLPISSQQWQHWQSIISHLVITSGDMLNYLYQQCPKSAQNWLTDRTLWVPSERISEIAKAIGFNRIQVVSRADNATLIAALRQAKQDGTL</sequence>
<evidence type="ECO:0000256" key="7">
    <source>
        <dbReference type="ARBA" id="ARBA00040167"/>
    </source>
</evidence>
<dbReference type="EC" id="4.2.1.75" evidence="3 9"/>
<evidence type="ECO:0000313" key="11">
    <source>
        <dbReference type="EMBL" id="CAH0534737.1"/>
    </source>
</evidence>
<evidence type="ECO:0000256" key="4">
    <source>
        <dbReference type="ARBA" id="ARBA00023239"/>
    </source>
</evidence>
<comment type="pathway">
    <text evidence="1 9">Porphyrin-containing compound metabolism; protoporphyrin-IX biosynthesis; coproporphyrinogen-III from 5-aminolevulinate: step 3/4.</text>
</comment>
<protein>
    <recommendedName>
        <fullName evidence="7 9">Uroporphyrinogen-III synthase</fullName>
        <ecNumber evidence="3 9">4.2.1.75</ecNumber>
    </recommendedName>
</protein>
<gene>
    <name evidence="11" type="primary">hemD</name>
    <name evidence="11" type="ORF">VST7929_02687</name>
</gene>
<feature type="domain" description="Tetrapyrrole biosynthesis uroporphyrinogen III synthase" evidence="10">
    <location>
        <begin position="17"/>
        <end position="236"/>
    </location>
</feature>
<dbReference type="RefSeq" id="WP_237467766.1">
    <property type="nucleotide sequence ID" value="NZ_CAKLDI010000001.1"/>
</dbReference>
<reference evidence="11" key="1">
    <citation type="submission" date="2021-11" db="EMBL/GenBank/DDBJ databases">
        <authorList>
            <person name="Rodrigo-Torres L."/>
            <person name="Arahal R. D."/>
            <person name="Lucena T."/>
        </authorList>
    </citation>
    <scope>NUCLEOTIDE SEQUENCE</scope>
    <source>
        <strain evidence="11">CECT 7929</strain>
    </source>
</reference>
<evidence type="ECO:0000256" key="8">
    <source>
        <dbReference type="ARBA" id="ARBA00048617"/>
    </source>
</evidence>
<comment type="catalytic activity">
    <reaction evidence="8 9">
        <text>hydroxymethylbilane = uroporphyrinogen III + H2O</text>
        <dbReference type="Rhea" id="RHEA:18965"/>
        <dbReference type="ChEBI" id="CHEBI:15377"/>
        <dbReference type="ChEBI" id="CHEBI:57308"/>
        <dbReference type="ChEBI" id="CHEBI:57845"/>
        <dbReference type="EC" id="4.2.1.75"/>
    </reaction>
</comment>
<dbReference type="PANTHER" id="PTHR38042">
    <property type="entry name" value="UROPORPHYRINOGEN-III SYNTHASE, CHLOROPLASTIC"/>
    <property type="match status" value="1"/>
</dbReference>
<evidence type="ECO:0000256" key="3">
    <source>
        <dbReference type="ARBA" id="ARBA00013109"/>
    </source>
</evidence>
<name>A0ABM8ZWL8_9VIBR</name>
<dbReference type="CDD" id="cd06578">
    <property type="entry name" value="HemD"/>
    <property type="match status" value="1"/>
</dbReference>
<evidence type="ECO:0000256" key="6">
    <source>
        <dbReference type="ARBA" id="ARBA00037589"/>
    </source>
</evidence>
<dbReference type="InterPro" id="IPR039793">
    <property type="entry name" value="UROS/Hem4"/>
</dbReference>
<evidence type="ECO:0000256" key="5">
    <source>
        <dbReference type="ARBA" id="ARBA00023244"/>
    </source>
</evidence>
<keyword evidence="12" id="KW-1185">Reference proteome</keyword>
<dbReference type="EMBL" id="CAKLDI010000001">
    <property type="protein sequence ID" value="CAH0534737.1"/>
    <property type="molecule type" value="Genomic_DNA"/>
</dbReference>
<evidence type="ECO:0000256" key="2">
    <source>
        <dbReference type="ARBA" id="ARBA00008133"/>
    </source>
</evidence>
<dbReference type="SUPFAM" id="SSF69618">
    <property type="entry name" value="HemD-like"/>
    <property type="match status" value="1"/>
</dbReference>
<comment type="caution">
    <text evidence="11">The sequence shown here is derived from an EMBL/GenBank/DDBJ whole genome shotgun (WGS) entry which is preliminary data.</text>
</comment>
<proteinExistence type="inferred from homology"/>
<evidence type="ECO:0000313" key="12">
    <source>
        <dbReference type="Proteomes" id="UP000838672"/>
    </source>
</evidence>
<dbReference type="Pfam" id="PF02602">
    <property type="entry name" value="HEM4"/>
    <property type="match status" value="1"/>
</dbReference>
<dbReference type="PANTHER" id="PTHR38042:SF1">
    <property type="entry name" value="UROPORPHYRINOGEN-III SYNTHASE, CHLOROPLASTIC"/>
    <property type="match status" value="1"/>
</dbReference>
<dbReference type="InterPro" id="IPR036108">
    <property type="entry name" value="4pyrrol_syn_uPrphyn_synt_sf"/>
</dbReference>
<dbReference type="Proteomes" id="UP000838672">
    <property type="component" value="Unassembled WGS sequence"/>
</dbReference>
<comment type="similarity">
    <text evidence="2 9">Belongs to the uroporphyrinogen-III synthase family.</text>
</comment>
<evidence type="ECO:0000256" key="1">
    <source>
        <dbReference type="ARBA" id="ARBA00004772"/>
    </source>
</evidence>
<evidence type="ECO:0000256" key="9">
    <source>
        <dbReference type="RuleBase" id="RU366031"/>
    </source>
</evidence>
<dbReference type="GO" id="GO:0004852">
    <property type="term" value="F:uroporphyrinogen-III synthase activity"/>
    <property type="evidence" value="ECO:0007669"/>
    <property type="project" value="UniProtKB-EC"/>
</dbReference>
<accession>A0ABM8ZWL8</accession>
<evidence type="ECO:0000259" key="10">
    <source>
        <dbReference type="Pfam" id="PF02602"/>
    </source>
</evidence>
<keyword evidence="5 9" id="KW-0627">Porphyrin biosynthesis</keyword>
<comment type="function">
    <text evidence="6 9">Catalyzes cyclization of the linear tetrapyrrole, hydroxymethylbilane, to the macrocyclic uroporphyrinogen III.</text>
</comment>
<keyword evidence="4 9" id="KW-0456">Lyase</keyword>
<dbReference type="Gene3D" id="3.40.50.10090">
    <property type="match status" value="2"/>
</dbReference>